<dbReference type="GO" id="GO:0005634">
    <property type="term" value="C:nucleus"/>
    <property type="evidence" value="ECO:0007669"/>
    <property type="project" value="TreeGrafter"/>
</dbReference>
<comment type="similarity">
    <text evidence="1">Belongs to the TRIAP1/MDM35 family.</text>
</comment>
<dbReference type="GO" id="GO:1990050">
    <property type="term" value="F:phosphatidic acid transfer activity"/>
    <property type="evidence" value="ECO:0007669"/>
    <property type="project" value="TreeGrafter"/>
</dbReference>
<dbReference type="GO" id="GO:0005829">
    <property type="term" value="C:cytosol"/>
    <property type="evidence" value="ECO:0007669"/>
    <property type="project" value="TreeGrafter"/>
</dbReference>
<dbReference type="PANTHER" id="PTHR46403:SF1">
    <property type="entry name" value="TP53-REGULATED INHIBITOR OF APOPTOSIS 1"/>
    <property type="match status" value="1"/>
</dbReference>
<comment type="catalytic activity">
    <reaction evidence="3">
        <text>a 1,2-diacyl-sn-glycero-3-phosphate(in) = a 1,2-diacyl-sn-glycero-3-phosphate(out)</text>
        <dbReference type="Rhea" id="RHEA:36435"/>
        <dbReference type="ChEBI" id="CHEBI:58608"/>
    </reaction>
</comment>
<keyword evidence="2" id="KW-1015">Disulfide bond</keyword>
<gene>
    <name evidence="4" type="ORF">HCN44_003086</name>
</gene>
<evidence type="ECO:0000313" key="5">
    <source>
        <dbReference type="Proteomes" id="UP000639338"/>
    </source>
</evidence>
<protein>
    <submittedName>
        <fullName evidence="4">Uncharacterized protein</fullName>
    </submittedName>
</protein>
<name>A0A834XL33_APHGI</name>
<comment type="caution">
    <text evidence="4">The sequence shown here is derived from an EMBL/GenBank/DDBJ whole genome shotgun (WGS) entry which is preliminary data.</text>
</comment>
<sequence>MERCSELKKTYDDCFNAWFSDKFLKGDNDDSICAPFLKVYKECVEATMKDQKIELKDIETNHLGSKNEKSPS</sequence>
<evidence type="ECO:0000256" key="2">
    <source>
        <dbReference type="ARBA" id="ARBA00023157"/>
    </source>
</evidence>
<keyword evidence="5" id="KW-1185">Reference proteome</keyword>
<dbReference type="PANTHER" id="PTHR46403">
    <property type="entry name" value="TP53-REGULATED INHIBITOR OF APOPTOSIS 1"/>
    <property type="match status" value="1"/>
</dbReference>
<reference evidence="4 5" key="1">
    <citation type="submission" date="2020-08" db="EMBL/GenBank/DDBJ databases">
        <title>Aphidius gifuensis genome sequencing and assembly.</title>
        <authorList>
            <person name="Du Z."/>
        </authorList>
    </citation>
    <scope>NUCLEOTIDE SEQUENCE [LARGE SCALE GENOMIC DNA]</scope>
    <source>
        <strain evidence="4">YNYX2018</strain>
        <tissue evidence="4">Adults</tissue>
    </source>
</reference>
<dbReference type="EMBL" id="JACMRX010000006">
    <property type="protein sequence ID" value="KAF7987324.1"/>
    <property type="molecule type" value="Genomic_DNA"/>
</dbReference>
<accession>A0A834XL33</accession>
<evidence type="ECO:0000313" key="4">
    <source>
        <dbReference type="EMBL" id="KAF7987324.1"/>
    </source>
</evidence>
<dbReference type="GO" id="GO:0005758">
    <property type="term" value="C:mitochondrial intermembrane space"/>
    <property type="evidence" value="ECO:0007669"/>
    <property type="project" value="TreeGrafter"/>
</dbReference>
<dbReference type="GO" id="GO:0045332">
    <property type="term" value="P:phospholipid translocation"/>
    <property type="evidence" value="ECO:0007669"/>
    <property type="project" value="TreeGrafter"/>
</dbReference>
<evidence type="ECO:0000256" key="3">
    <source>
        <dbReference type="ARBA" id="ARBA00023706"/>
    </source>
</evidence>
<dbReference type="AlphaFoldDB" id="A0A834XL33"/>
<dbReference type="OrthoDB" id="19091at2759"/>
<dbReference type="Proteomes" id="UP000639338">
    <property type="component" value="Unassembled WGS sequence"/>
</dbReference>
<proteinExistence type="inferred from homology"/>
<dbReference type="InterPro" id="IPR007918">
    <property type="entry name" value="MDM35_apoptosis"/>
</dbReference>
<dbReference type="Pfam" id="PF05254">
    <property type="entry name" value="UPF0203"/>
    <property type="match status" value="1"/>
</dbReference>
<evidence type="ECO:0000256" key="1">
    <source>
        <dbReference type="ARBA" id="ARBA00006196"/>
    </source>
</evidence>
<organism evidence="4 5">
    <name type="scientific">Aphidius gifuensis</name>
    <name type="common">Parasitoid wasp</name>
    <dbReference type="NCBI Taxonomy" id="684658"/>
    <lineage>
        <taxon>Eukaryota</taxon>
        <taxon>Metazoa</taxon>
        <taxon>Ecdysozoa</taxon>
        <taxon>Arthropoda</taxon>
        <taxon>Hexapoda</taxon>
        <taxon>Insecta</taxon>
        <taxon>Pterygota</taxon>
        <taxon>Neoptera</taxon>
        <taxon>Endopterygota</taxon>
        <taxon>Hymenoptera</taxon>
        <taxon>Apocrita</taxon>
        <taxon>Ichneumonoidea</taxon>
        <taxon>Braconidae</taxon>
        <taxon>Aphidiinae</taxon>
        <taxon>Aphidius</taxon>
    </lineage>
</organism>